<dbReference type="SUPFAM" id="SSF57850">
    <property type="entry name" value="RING/U-box"/>
    <property type="match status" value="1"/>
</dbReference>
<feature type="binding site" evidence="11">
    <location>
        <position position="409"/>
    </location>
    <ligand>
        <name>UDP-alpha-D-glucose</name>
        <dbReference type="ChEBI" id="CHEBI:58885"/>
    </ligand>
</feature>
<feature type="transmembrane region" description="Helical" evidence="14">
    <location>
        <begin position="941"/>
        <end position="966"/>
    </location>
</feature>
<dbReference type="GO" id="GO:0009409">
    <property type="term" value="P:response to cold"/>
    <property type="evidence" value="ECO:0007669"/>
    <property type="project" value="UniProtKB-ARBA"/>
</dbReference>
<dbReference type="FunFam" id="3.30.40.10:FF:000229">
    <property type="entry name" value="Cellulose synthase-like protein D3"/>
    <property type="match status" value="1"/>
</dbReference>
<proteinExistence type="inferred from homology"/>
<dbReference type="Gene3D" id="3.30.40.10">
    <property type="entry name" value="Zinc/RING finger domain, C3HC4 (zinc finger)"/>
    <property type="match status" value="1"/>
</dbReference>
<evidence type="ECO:0000256" key="6">
    <source>
        <dbReference type="ARBA" id="ARBA00023034"/>
    </source>
</evidence>
<dbReference type="PANTHER" id="PTHR13301">
    <property type="entry name" value="X-BOX TRANSCRIPTION FACTOR-RELATED"/>
    <property type="match status" value="1"/>
</dbReference>
<feature type="binding site" evidence="11">
    <location>
        <position position="631"/>
    </location>
    <ligand>
        <name>UDP-alpha-D-glucose</name>
        <dbReference type="ChEBI" id="CHEBI:58885"/>
    </ligand>
</feature>
<feature type="binding site" evidence="11">
    <location>
        <position position="408"/>
    </location>
    <ligand>
        <name>UDP-alpha-D-glucose</name>
        <dbReference type="ChEBI" id="CHEBI:58885"/>
    </ligand>
</feature>
<dbReference type="AlphaFoldDB" id="A0A2G5ESL5"/>
<feature type="binding site" evidence="12">
    <location>
        <position position="656"/>
    </location>
    <ligand>
        <name>Mn(2+)</name>
        <dbReference type="ChEBI" id="CHEBI:29035"/>
    </ligand>
</feature>
<feature type="compositionally biased region" description="Low complexity" evidence="13">
    <location>
        <begin position="13"/>
        <end position="33"/>
    </location>
</feature>
<comment type="subcellular location">
    <subcellularLocation>
        <location evidence="1">Golgi apparatus membrane</location>
        <topology evidence="1">Multi-pass membrane protein</topology>
    </subcellularLocation>
</comment>
<evidence type="ECO:0008006" key="17">
    <source>
        <dbReference type="Google" id="ProtNLM"/>
    </source>
</evidence>
<feature type="binding site" evidence="11">
    <location>
        <position position="402"/>
    </location>
    <ligand>
        <name>UDP-alpha-D-glucose</name>
        <dbReference type="ChEBI" id="CHEBI:58885"/>
    </ligand>
</feature>
<dbReference type="SUPFAM" id="SSF53448">
    <property type="entry name" value="Nucleotide-diphospho-sugar transferases"/>
    <property type="match status" value="1"/>
</dbReference>
<comment type="similarity">
    <text evidence="9">Belongs to the glycosyltransferase 2 family. Plant cellulose synthase-like D subfamily.</text>
</comment>
<keyword evidence="6" id="KW-0333">Golgi apparatus</keyword>
<feature type="transmembrane region" description="Helical" evidence="14">
    <location>
        <begin position="1099"/>
        <end position="1120"/>
    </location>
</feature>
<evidence type="ECO:0000256" key="9">
    <source>
        <dbReference type="ARBA" id="ARBA00061286"/>
    </source>
</evidence>
<evidence type="ECO:0000256" key="13">
    <source>
        <dbReference type="SAM" id="MobiDB-lite"/>
    </source>
</evidence>
<feature type="transmembrane region" description="Helical" evidence="14">
    <location>
        <begin position="1074"/>
        <end position="1093"/>
    </location>
</feature>
<name>A0A2G5ESL5_AQUCA</name>
<keyword evidence="2" id="KW-0328">Glycosyltransferase</keyword>
<feature type="compositionally biased region" description="Basic and acidic residues" evidence="13">
    <location>
        <begin position="769"/>
        <end position="778"/>
    </location>
</feature>
<dbReference type="GO" id="GO:0071555">
    <property type="term" value="P:cell wall organization"/>
    <property type="evidence" value="ECO:0007669"/>
    <property type="project" value="UniProtKB-KW"/>
</dbReference>
<evidence type="ECO:0000256" key="11">
    <source>
        <dbReference type="PIRSR" id="PIRSR605150-2"/>
    </source>
</evidence>
<evidence type="ECO:0000256" key="10">
    <source>
        <dbReference type="PIRSR" id="PIRSR605150-1"/>
    </source>
</evidence>
<protein>
    <recommendedName>
        <fullName evidence="17">Cellulose synthase-like protein D3</fullName>
    </recommendedName>
</protein>
<evidence type="ECO:0000256" key="7">
    <source>
        <dbReference type="ARBA" id="ARBA00023136"/>
    </source>
</evidence>
<dbReference type="GO" id="GO:0016760">
    <property type="term" value="F:cellulose synthase (UDP-forming) activity"/>
    <property type="evidence" value="ECO:0007669"/>
    <property type="project" value="InterPro"/>
</dbReference>
<feature type="transmembrane region" description="Helical" evidence="14">
    <location>
        <begin position="1132"/>
        <end position="1152"/>
    </location>
</feature>
<dbReference type="InterPro" id="IPR029044">
    <property type="entry name" value="Nucleotide-diphossugar_trans"/>
</dbReference>
<dbReference type="InterPro" id="IPR013083">
    <property type="entry name" value="Znf_RING/FYVE/PHD"/>
</dbReference>
<dbReference type="Pfam" id="PF14570">
    <property type="entry name" value="zf-RING_4"/>
    <property type="match status" value="1"/>
</dbReference>
<keyword evidence="16" id="KW-1185">Reference proteome</keyword>
<dbReference type="Pfam" id="PF03552">
    <property type="entry name" value="Cellulose_synt"/>
    <property type="match status" value="1"/>
</dbReference>
<feature type="compositionally biased region" description="Basic residues" evidence="13">
    <location>
        <begin position="1"/>
        <end position="10"/>
    </location>
</feature>
<feature type="active site" evidence="10">
    <location>
        <position position="438"/>
    </location>
</feature>
<dbReference type="Gene3D" id="3.90.550.10">
    <property type="entry name" value="Spore Coat Polysaccharide Biosynthesis Protein SpsA, Chain A"/>
    <property type="match status" value="1"/>
</dbReference>
<dbReference type="EMBL" id="KZ305022">
    <property type="protein sequence ID" value="PIA58724.1"/>
    <property type="molecule type" value="Genomic_DNA"/>
</dbReference>
<dbReference type="GO" id="GO:0000139">
    <property type="term" value="C:Golgi membrane"/>
    <property type="evidence" value="ECO:0007669"/>
    <property type="project" value="UniProtKB-SubCell"/>
</dbReference>
<dbReference type="FunCoup" id="A0A2G5ESL5">
    <property type="interactions" value="896"/>
</dbReference>
<feature type="transmembrane region" description="Helical" evidence="14">
    <location>
        <begin position="978"/>
        <end position="997"/>
    </location>
</feature>
<evidence type="ECO:0000256" key="5">
    <source>
        <dbReference type="ARBA" id="ARBA00022989"/>
    </source>
</evidence>
<sequence length="1169" mass="130798">MASRSFKHTRSALSSSSDLGESNNLNNNSNNNNRPPPLPPPTVTFGRRTSSGRYISYSRDDLDSELGSGDLSGEFSNYTVQIPPTPDNQPMDPSISQKVEEQYVSSSLFTGGFNSVTRAHLMDKVIESETSHPQMAGAKGSSCSIPGCDAKVMSDERGNDILPCECDFKICRDCYIDAVKTGGGICPGCKEPYKSTDLDEVMGMGVENGRPLPLPPALGSMNKMERRLSLMRSTINPSKSVLMRSQTGDFDHNRWLFETKGTYGYGNAIWPKDGAFTGDHDDGVNEPQELISKPWRPLTRKLKIPAAVLSPYRLLICVRMVVLSLFLMWRIKNPNNDAIWLWGMSVVCELWFAFSWLLDQLPKLCPINRSTDLMVLKEKFETPTPNNPTGKSDLPGIDIFVSTADPEKEPPLVTANTILSILAADYPVEKLACYVSDDGGALLTFEAMAEAASFANLWVPFCRKHDIEPRNPESYFNLKRDPYKNKLRSDFVKDRRRVKREYDEFKVRINGLPDSIRRRSDAYHAREEIKAMKLQRQNANDEPVEQLKIPKATWMADGTHWPGTWMITGPEHTKGDHAGIIQVMLKPPSDEPLHGTSDDTSRLIDLTGIDIRLPLLVYVSREKRPGYDHNKKAGAMNALVRASAIMSNGPFILNLDCDHYIYNSQAMREGMCFMMDRGGDRLCYVQFPQRFEGIDPSDRYANHNTVFFDVNMRALDGLQGPVYVGTGCLFRRIALYGFDPPRSKEHEPGCCSCCFGRTKRPASVSSTPEENRALRMGDSDDEDMNMSLFPKKFGNSSFLVDSIPVAEYQGRPLADHPAVKNGRPPGALTIPRDLLDASTVAEAISVISCWYEDKTEWGNRVGWIYGSVTEDVVTGYRMHNRGWKSVYCVTKRDAFRGTAPINLTDRLHQVLRWATGSVEIFFSRNNAILASPRMKFLQRIAYLNVGIYPFTSIFLIVYCFLPALSLFSGQFIVQSLDVAFLTYLLVITLTLCMLAVLEIKWSGIELEEWWRNEQFWLIGGTSAHLAAVLQGLLKVVAGIEISFTLTSKSGGDDVDDEFADLYVVKWTSLMIPPIVIMMTNLIAIAVGFSRTIYSEIPQWSRLIGGVFFSFWVLAHLYPFAKGLMGRRGRTPTIVFVWSGLIAITISLLWVAIKPPEGSIGIGGGSFQFP</sequence>
<gene>
    <name evidence="15" type="ORF">AQUCO_00500576v1</name>
</gene>
<evidence type="ECO:0000313" key="16">
    <source>
        <dbReference type="Proteomes" id="UP000230069"/>
    </source>
</evidence>
<keyword evidence="7 14" id="KW-0472">Membrane</keyword>
<evidence type="ECO:0000256" key="14">
    <source>
        <dbReference type="SAM" id="Phobius"/>
    </source>
</evidence>
<feature type="active site" evidence="10">
    <location>
        <position position="871"/>
    </location>
</feature>
<evidence type="ECO:0000256" key="12">
    <source>
        <dbReference type="PIRSR" id="PIRSR605150-3"/>
    </source>
</evidence>
<accession>A0A2G5ESL5</accession>
<dbReference type="OrthoDB" id="72851at2759"/>
<dbReference type="FunFam" id="3.90.550.10:FF:000040">
    <property type="entry name" value="cellulose synthase-like protein D3"/>
    <property type="match status" value="1"/>
</dbReference>
<dbReference type="InterPro" id="IPR005150">
    <property type="entry name" value="Cellulose_synth"/>
</dbReference>
<dbReference type="GO" id="GO:0030244">
    <property type="term" value="P:cellulose biosynthetic process"/>
    <property type="evidence" value="ECO:0007669"/>
    <property type="project" value="InterPro"/>
</dbReference>
<dbReference type="STRING" id="218851.A0A2G5ESL5"/>
<feature type="binding site" evidence="11">
    <location>
        <position position="438"/>
    </location>
    <ligand>
        <name>UDP-alpha-D-glucose</name>
        <dbReference type="ChEBI" id="CHEBI:58885"/>
    </ligand>
</feature>
<keyword evidence="3" id="KW-0808">Transferase</keyword>
<feature type="binding site" evidence="12">
    <location>
        <position position="632"/>
    </location>
    <ligand>
        <name>Mn(2+)</name>
        <dbReference type="ChEBI" id="CHEBI:29035"/>
    </ligand>
</feature>
<keyword evidence="4 14" id="KW-0812">Transmembrane</keyword>
<feature type="region of interest" description="Disordered" evidence="13">
    <location>
        <begin position="759"/>
        <end position="779"/>
    </location>
</feature>
<dbReference type="Proteomes" id="UP000230069">
    <property type="component" value="Unassembled WGS sequence"/>
</dbReference>
<feature type="compositionally biased region" description="Low complexity" evidence="13">
    <location>
        <begin position="65"/>
        <end position="74"/>
    </location>
</feature>
<keyword evidence="5 14" id="KW-1133">Transmembrane helix</keyword>
<keyword evidence="8" id="KW-0961">Cell wall biogenesis/degradation</keyword>
<reference evidence="15 16" key="1">
    <citation type="submission" date="2017-09" db="EMBL/GenBank/DDBJ databases">
        <title>WGS assembly of Aquilegia coerulea Goldsmith.</title>
        <authorList>
            <person name="Hodges S."/>
            <person name="Kramer E."/>
            <person name="Nordborg M."/>
            <person name="Tomkins J."/>
            <person name="Borevitz J."/>
            <person name="Derieg N."/>
            <person name="Yan J."/>
            <person name="Mihaltcheva S."/>
            <person name="Hayes R.D."/>
            <person name="Rokhsar D."/>
        </authorList>
    </citation>
    <scope>NUCLEOTIDE SEQUENCE [LARGE SCALE GENOMIC DNA]</scope>
    <source>
        <strain evidence="16">cv. Goldsmith</strain>
    </source>
</reference>
<evidence type="ECO:0000256" key="1">
    <source>
        <dbReference type="ARBA" id="ARBA00004653"/>
    </source>
</evidence>
<dbReference type="InParanoid" id="A0A2G5ESL5"/>
<evidence type="ECO:0000256" key="4">
    <source>
        <dbReference type="ARBA" id="ARBA00022692"/>
    </source>
</evidence>
<feature type="region of interest" description="Disordered" evidence="13">
    <location>
        <begin position="1"/>
        <end position="94"/>
    </location>
</feature>
<evidence type="ECO:0000256" key="3">
    <source>
        <dbReference type="ARBA" id="ARBA00022679"/>
    </source>
</evidence>
<evidence type="ECO:0000313" key="15">
    <source>
        <dbReference type="EMBL" id="PIA58724.1"/>
    </source>
</evidence>
<evidence type="ECO:0000256" key="2">
    <source>
        <dbReference type="ARBA" id="ARBA00022676"/>
    </source>
</evidence>
<organism evidence="15 16">
    <name type="scientific">Aquilegia coerulea</name>
    <name type="common">Rocky mountain columbine</name>
    <dbReference type="NCBI Taxonomy" id="218851"/>
    <lineage>
        <taxon>Eukaryota</taxon>
        <taxon>Viridiplantae</taxon>
        <taxon>Streptophyta</taxon>
        <taxon>Embryophyta</taxon>
        <taxon>Tracheophyta</taxon>
        <taxon>Spermatophyta</taxon>
        <taxon>Magnoliopsida</taxon>
        <taxon>Ranunculales</taxon>
        <taxon>Ranunculaceae</taxon>
        <taxon>Thalictroideae</taxon>
        <taxon>Aquilegia</taxon>
    </lineage>
</organism>
<evidence type="ECO:0000256" key="8">
    <source>
        <dbReference type="ARBA" id="ARBA00023316"/>
    </source>
</evidence>
<dbReference type="GO" id="GO:0051753">
    <property type="term" value="F:mannan synthase activity"/>
    <property type="evidence" value="ECO:0007669"/>
    <property type="project" value="UniProtKB-ARBA"/>
</dbReference>